<keyword evidence="2 7" id="KW-0813">Transport</keyword>
<dbReference type="InterPro" id="IPR035906">
    <property type="entry name" value="MetI-like_sf"/>
</dbReference>
<dbReference type="AlphaFoldDB" id="A0A4R1SAT6"/>
<evidence type="ECO:0000256" key="1">
    <source>
        <dbReference type="ARBA" id="ARBA00004651"/>
    </source>
</evidence>
<keyword evidence="5 7" id="KW-1133">Transmembrane helix</keyword>
<feature type="transmembrane region" description="Helical" evidence="7">
    <location>
        <begin position="81"/>
        <end position="106"/>
    </location>
</feature>
<keyword evidence="4 7" id="KW-0812">Transmembrane</keyword>
<evidence type="ECO:0000256" key="3">
    <source>
        <dbReference type="ARBA" id="ARBA00022475"/>
    </source>
</evidence>
<comment type="similarity">
    <text evidence="7">Belongs to the binding-protein-dependent transport system permease family.</text>
</comment>
<protein>
    <submittedName>
        <fullName evidence="9">Carbohydrate ABC transporter membrane protein 1 (CUT1 family)</fullName>
    </submittedName>
</protein>
<dbReference type="CDD" id="cd06261">
    <property type="entry name" value="TM_PBP2"/>
    <property type="match status" value="1"/>
</dbReference>
<keyword evidence="3" id="KW-1003">Cell membrane</keyword>
<evidence type="ECO:0000259" key="8">
    <source>
        <dbReference type="PROSITE" id="PS50928"/>
    </source>
</evidence>
<dbReference type="InterPro" id="IPR000515">
    <property type="entry name" value="MetI-like"/>
</dbReference>
<dbReference type="Proteomes" id="UP000295008">
    <property type="component" value="Unassembled WGS sequence"/>
</dbReference>
<gene>
    <name evidence="9" type="ORF">EDC14_1002248</name>
</gene>
<proteinExistence type="inferred from homology"/>
<organism evidence="9 10">
    <name type="scientific">Hydrogenispora ethanolica</name>
    <dbReference type="NCBI Taxonomy" id="1082276"/>
    <lineage>
        <taxon>Bacteria</taxon>
        <taxon>Bacillati</taxon>
        <taxon>Bacillota</taxon>
        <taxon>Hydrogenispora</taxon>
    </lineage>
</organism>
<evidence type="ECO:0000256" key="5">
    <source>
        <dbReference type="ARBA" id="ARBA00022989"/>
    </source>
</evidence>
<comment type="subcellular location">
    <subcellularLocation>
        <location evidence="1 7">Cell membrane</location>
        <topology evidence="1 7">Multi-pass membrane protein</topology>
    </subcellularLocation>
</comment>
<evidence type="ECO:0000313" key="10">
    <source>
        <dbReference type="Proteomes" id="UP000295008"/>
    </source>
</evidence>
<keyword evidence="6 7" id="KW-0472">Membrane</keyword>
<reference evidence="9 10" key="1">
    <citation type="submission" date="2019-03" db="EMBL/GenBank/DDBJ databases">
        <title>Genomic Encyclopedia of Type Strains, Phase IV (KMG-IV): sequencing the most valuable type-strain genomes for metagenomic binning, comparative biology and taxonomic classification.</title>
        <authorList>
            <person name="Goeker M."/>
        </authorList>
    </citation>
    <scope>NUCLEOTIDE SEQUENCE [LARGE SCALE GENOMIC DNA]</scope>
    <source>
        <strain evidence="9 10">LX-B</strain>
    </source>
</reference>
<dbReference type="Pfam" id="PF00528">
    <property type="entry name" value="BPD_transp_1"/>
    <property type="match status" value="1"/>
</dbReference>
<feature type="transmembrane region" description="Helical" evidence="7">
    <location>
        <begin position="118"/>
        <end position="139"/>
    </location>
</feature>
<evidence type="ECO:0000313" key="9">
    <source>
        <dbReference type="EMBL" id="TCL76489.1"/>
    </source>
</evidence>
<dbReference type="Gene3D" id="1.10.3720.10">
    <property type="entry name" value="MetI-like"/>
    <property type="match status" value="1"/>
</dbReference>
<dbReference type="PANTHER" id="PTHR43005:SF2">
    <property type="entry name" value="INTEGRAL MEMBRANE SUGAR TRANSPORT PROTEIN"/>
    <property type="match status" value="1"/>
</dbReference>
<evidence type="ECO:0000256" key="7">
    <source>
        <dbReference type="RuleBase" id="RU363032"/>
    </source>
</evidence>
<evidence type="ECO:0000256" key="2">
    <source>
        <dbReference type="ARBA" id="ARBA00022448"/>
    </source>
</evidence>
<evidence type="ECO:0000256" key="4">
    <source>
        <dbReference type="ARBA" id="ARBA00022692"/>
    </source>
</evidence>
<dbReference type="PANTHER" id="PTHR43005">
    <property type="entry name" value="BLR7065 PROTEIN"/>
    <property type="match status" value="1"/>
</dbReference>
<feature type="domain" description="ABC transmembrane type-1" evidence="8">
    <location>
        <begin position="81"/>
        <end position="294"/>
    </location>
</feature>
<accession>A0A4R1SAT6</accession>
<name>A0A4R1SAT6_HYDET</name>
<feature type="transmembrane region" description="Helical" evidence="7">
    <location>
        <begin position="214"/>
        <end position="232"/>
    </location>
</feature>
<feature type="transmembrane region" description="Helical" evidence="7">
    <location>
        <begin position="177"/>
        <end position="194"/>
    </location>
</feature>
<evidence type="ECO:0000256" key="6">
    <source>
        <dbReference type="ARBA" id="ARBA00023136"/>
    </source>
</evidence>
<feature type="transmembrane region" description="Helical" evidence="7">
    <location>
        <begin position="270"/>
        <end position="295"/>
    </location>
</feature>
<sequence length="305" mass="34301">MLKDISRVIRAQKKHGVLVATELKMLLPSLTVLAAISIYPFITMVVMSFYNSPKLPGQIPDFIGLDNWVRMLLDGGVWHSWLVTLVYFILALSLQLTLGIGISLALDQFKKLRGLLTTLIIAPMFMAPVSVGLLWHFLFHDSYGIYTYFLHQLGFFNDISILGNIHTALPAIILMETWEWTPLIAIIIIAGLQSLPEETYEAAVIDGANYWQQLIYITLPMLRQTITVALLIRTMDILRFYDTIMVNTGGGPANSTKILAIRIFEYGFRLFNFGYAAVLGLTLLLVSVILANIFVKVLIEEGEME</sequence>
<dbReference type="GO" id="GO:0005886">
    <property type="term" value="C:plasma membrane"/>
    <property type="evidence" value="ECO:0007669"/>
    <property type="project" value="UniProtKB-SubCell"/>
</dbReference>
<feature type="transmembrane region" description="Helical" evidence="7">
    <location>
        <begin position="145"/>
        <end position="165"/>
    </location>
</feature>
<dbReference type="GO" id="GO:0055085">
    <property type="term" value="P:transmembrane transport"/>
    <property type="evidence" value="ECO:0007669"/>
    <property type="project" value="InterPro"/>
</dbReference>
<comment type="caution">
    <text evidence="9">The sequence shown here is derived from an EMBL/GenBank/DDBJ whole genome shotgun (WGS) entry which is preliminary data.</text>
</comment>
<feature type="transmembrane region" description="Helical" evidence="7">
    <location>
        <begin position="30"/>
        <end position="50"/>
    </location>
</feature>
<dbReference type="PROSITE" id="PS50928">
    <property type="entry name" value="ABC_TM1"/>
    <property type="match status" value="1"/>
</dbReference>
<dbReference type="EMBL" id="SLUN01000002">
    <property type="protein sequence ID" value="TCL76489.1"/>
    <property type="molecule type" value="Genomic_DNA"/>
</dbReference>
<keyword evidence="10" id="KW-1185">Reference proteome</keyword>
<dbReference type="SUPFAM" id="SSF161098">
    <property type="entry name" value="MetI-like"/>
    <property type="match status" value="1"/>
</dbReference>